<evidence type="ECO:0000256" key="1">
    <source>
        <dbReference type="SAM" id="MobiDB-lite"/>
    </source>
</evidence>
<dbReference type="Proteomes" id="UP000663852">
    <property type="component" value="Unassembled WGS sequence"/>
</dbReference>
<feature type="compositionally biased region" description="Basic and acidic residues" evidence="1">
    <location>
        <begin position="10"/>
        <end position="23"/>
    </location>
</feature>
<evidence type="ECO:0000313" key="5">
    <source>
        <dbReference type="Proteomes" id="UP000663852"/>
    </source>
</evidence>
<keyword evidence="4" id="KW-1185">Reference proteome</keyword>
<sequence length="200" mass="23369">MGSIVSQSTSKDRPSDKPKKDSNEPADYTWFFENYPEDIKQDSYNDRCVITTLSNDFQIEHIESFVNQKFSGLDDDMRKQVKQLIMTNRVEKWKTDRMSPSPSCEELANEEREINEYCAVNSTTSSLSFRYEGADKITATLIKIQLENNSTVDELQITVGYIKVKRQIKNGSTDMNTYWKPNERRIHRALLHKFSQKFDK</sequence>
<organism evidence="2 5">
    <name type="scientific">Adineta ricciae</name>
    <name type="common">Rotifer</name>
    <dbReference type="NCBI Taxonomy" id="249248"/>
    <lineage>
        <taxon>Eukaryota</taxon>
        <taxon>Metazoa</taxon>
        <taxon>Spiralia</taxon>
        <taxon>Gnathifera</taxon>
        <taxon>Rotifera</taxon>
        <taxon>Eurotatoria</taxon>
        <taxon>Bdelloidea</taxon>
        <taxon>Adinetida</taxon>
        <taxon>Adinetidae</taxon>
        <taxon>Adineta</taxon>
    </lineage>
</organism>
<dbReference type="EMBL" id="CAJNOJ010000018">
    <property type="protein sequence ID" value="CAF0832729.1"/>
    <property type="molecule type" value="Genomic_DNA"/>
</dbReference>
<dbReference type="EMBL" id="CAJNOR010005757">
    <property type="protein sequence ID" value="CAF1575233.1"/>
    <property type="molecule type" value="Genomic_DNA"/>
</dbReference>
<dbReference type="Proteomes" id="UP000663828">
    <property type="component" value="Unassembled WGS sequence"/>
</dbReference>
<dbReference type="AlphaFoldDB" id="A0A813UUN5"/>
<evidence type="ECO:0000313" key="2">
    <source>
        <dbReference type="EMBL" id="CAF0832729.1"/>
    </source>
</evidence>
<evidence type="ECO:0000313" key="4">
    <source>
        <dbReference type="Proteomes" id="UP000663828"/>
    </source>
</evidence>
<accession>A0A813UUN5</accession>
<comment type="caution">
    <text evidence="2">The sequence shown here is derived from an EMBL/GenBank/DDBJ whole genome shotgun (WGS) entry which is preliminary data.</text>
</comment>
<reference evidence="2" key="1">
    <citation type="submission" date="2021-02" db="EMBL/GenBank/DDBJ databases">
        <authorList>
            <person name="Nowell W R."/>
        </authorList>
    </citation>
    <scope>NUCLEOTIDE SEQUENCE</scope>
</reference>
<feature type="region of interest" description="Disordered" evidence="1">
    <location>
        <begin position="1"/>
        <end position="26"/>
    </location>
</feature>
<proteinExistence type="predicted"/>
<gene>
    <name evidence="2" type="ORF">EDS130_LOCUS6424</name>
    <name evidence="3" type="ORF">XAT740_LOCUS44878</name>
</gene>
<evidence type="ECO:0000313" key="3">
    <source>
        <dbReference type="EMBL" id="CAF1575233.1"/>
    </source>
</evidence>
<name>A0A813UUN5_ADIRI</name>
<dbReference type="OrthoDB" id="9990308at2759"/>
<protein>
    <submittedName>
        <fullName evidence="2">Uncharacterized protein</fullName>
    </submittedName>
</protein>